<comment type="caution">
    <text evidence="2">The sequence shown here is derived from an EMBL/GenBank/DDBJ whole genome shotgun (WGS) entry which is preliminary data.</text>
</comment>
<protein>
    <submittedName>
        <fullName evidence="2">Uncharacterized protein</fullName>
    </submittedName>
</protein>
<evidence type="ECO:0000313" key="2">
    <source>
        <dbReference type="EMBL" id="MEQ2208265.1"/>
    </source>
</evidence>
<dbReference type="EMBL" id="JAHRIN010050438">
    <property type="protein sequence ID" value="MEQ2208265.1"/>
    <property type="molecule type" value="Genomic_DNA"/>
</dbReference>
<dbReference type="Proteomes" id="UP001434883">
    <property type="component" value="Unassembled WGS sequence"/>
</dbReference>
<accession>A0ABV0RJJ2</accession>
<evidence type="ECO:0000313" key="3">
    <source>
        <dbReference type="Proteomes" id="UP001434883"/>
    </source>
</evidence>
<sequence>LVLYNHERALLRQSSDELSPSLTLLFLSSLLALPATSLSDIGQDAVDEQGHDGGAEQAGHRHRDEPGQEDVPKEVPIHGFLGSDPAHGYDRAHLETANGEKEERQSAAELNLFKAAESAKSCRVSLPSSGLRLAVWSDCFYLFQT</sequence>
<keyword evidence="3" id="KW-1185">Reference proteome</keyword>
<name>A0ABV0RJJ2_9TELE</name>
<evidence type="ECO:0000256" key="1">
    <source>
        <dbReference type="SAM" id="MobiDB-lite"/>
    </source>
</evidence>
<organism evidence="2 3">
    <name type="scientific">Xenoophorus captivus</name>
    <dbReference type="NCBI Taxonomy" id="1517983"/>
    <lineage>
        <taxon>Eukaryota</taxon>
        <taxon>Metazoa</taxon>
        <taxon>Chordata</taxon>
        <taxon>Craniata</taxon>
        <taxon>Vertebrata</taxon>
        <taxon>Euteleostomi</taxon>
        <taxon>Actinopterygii</taxon>
        <taxon>Neopterygii</taxon>
        <taxon>Teleostei</taxon>
        <taxon>Neoteleostei</taxon>
        <taxon>Acanthomorphata</taxon>
        <taxon>Ovalentaria</taxon>
        <taxon>Atherinomorphae</taxon>
        <taxon>Cyprinodontiformes</taxon>
        <taxon>Goodeidae</taxon>
        <taxon>Xenoophorus</taxon>
    </lineage>
</organism>
<proteinExistence type="predicted"/>
<feature type="region of interest" description="Disordered" evidence="1">
    <location>
        <begin position="42"/>
        <end position="90"/>
    </location>
</feature>
<gene>
    <name evidence="2" type="ORF">XENOCAPTIV_011674</name>
</gene>
<reference evidence="2 3" key="1">
    <citation type="submission" date="2021-06" db="EMBL/GenBank/DDBJ databases">
        <authorList>
            <person name="Palmer J.M."/>
        </authorList>
    </citation>
    <scope>NUCLEOTIDE SEQUENCE [LARGE SCALE GENOMIC DNA]</scope>
    <source>
        <strain evidence="2 3">XC_2019</strain>
        <tissue evidence="2">Muscle</tissue>
    </source>
</reference>
<feature type="non-terminal residue" evidence="2">
    <location>
        <position position="1"/>
    </location>
</feature>
<feature type="compositionally biased region" description="Basic and acidic residues" evidence="1">
    <location>
        <begin position="48"/>
        <end position="76"/>
    </location>
</feature>